<evidence type="ECO:0000256" key="1">
    <source>
        <dbReference type="SAM" id="SignalP"/>
    </source>
</evidence>
<proteinExistence type="predicted"/>
<reference evidence="2" key="1">
    <citation type="submission" date="2018-01" db="EMBL/GenBank/DDBJ databases">
        <title>An insight into the sialome of Amazonian anophelines.</title>
        <authorList>
            <person name="Ribeiro J.M."/>
            <person name="Scarpassa V."/>
            <person name="Calvo E."/>
        </authorList>
    </citation>
    <scope>NUCLEOTIDE SEQUENCE</scope>
    <source>
        <tissue evidence="2">Salivary glands</tissue>
    </source>
</reference>
<dbReference type="AlphaFoldDB" id="A0A2M4CEU7"/>
<feature type="signal peptide" evidence="1">
    <location>
        <begin position="1"/>
        <end position="23"/>
    </location>
</feature>
<protein>
    <submittedName>
        <fullName evidence="2">Putative secreted protein</fullName>
    </submittedName>
</protein>
<name>A0A2M4CEU7_9DIPT</name>
<accession>A0A2M4CEU7</accession>
<organism evidence="2">
    <name type="scientific">Anopheles marajoara</name>
    <dbReference type="NCBI Taxonomy" id="58244"/>
    <lineage>
        <taxon>Eukaryota</taxon>
        <taxon>Metazoa</taxon>
        <taxon>Ecdysozoa</taxon>
        <taxon>Arthropoda</taxon>
        <taxon>Hexapoda</taxon>
        <taxon>Insecta</taxon>
        <taxon>Pterygota</taxon>
        <taxon>Neoptera</taxon>
        <taxon>Endopterygota</taxon>
        <taxon>Diptera</taxon>
        <taxon>Nematocera</taxon>
        <taxon>Culicoidea</taxon>
        <taxon>Culicidae</taxon>
        <taxon>Anophelinae</taxon>
        <taxon>Anopheles</taxon>
    </lineage>
</organism>
<evidence type="ECO:0000313" key="2">
    <source>
        <dbReference type="EMBL" id="MBW63852.1"/>
    </source>
</evidence>
<feature type="chain" id="PRO_5014753307" evidence="1">
    <location>
        <begin position="24"/>
        <end position="68"/>
    </location>
</feature>
<keyword evidence="1" id="KW-0732">Signal</keyword>
<sequence length="68" mass="7664">MNWCGPCCLLAWSQLCPFSRVFAIRTPMQPESGDAIVSPDVALIERQFIRAFAMQLNHLPPLGVCFIR</sequence>
<dbReference type="EMBL" id="GGFJ01014711">
    <property type="protein sequence ID" value="MBW63852.1"/>
    <property type="molecule type" value="Transcribed_RNA"/>
</dbReference>